<evidence type="ECO:0000313" key="8">
    <source>
        <dbReference type="Proteomes" id="UP000231292"/>
    </source>
</evidence>
<evidence type="ECO:0000256" key="3">
    <source>
        <dbReference type="ARBA" id="ARBA00022723"/>
    </source>
</evidence>
<dbReference type="InterPro" id="IPR007197">
    <property type="entry name" value="rSAM"/>
</dbReference>
<protein>
    <recommendedName>
        <fullName evidence="6">Radical SAM core domain-containing protein</fullName>
    </recommendedName>
</protein>
<comment type="caution">
    <text evidence="7">The sequence shown here is derived from an EMBL/GenBank/DDBJ whole genome shotgun (WGS) entry which is preliminary data.</text>
</comment>
<dbReference type="SFLD" id="SFLDS00029">
    <property type="entry name" value="Radical_SAM"/>
    <property type="match status" value="1"/>
</dbReference>
<evidence type="ECO:0000256" key="1">
    <source>
        <dbReference type="ARBA" id="ARBA00001966"/>
    </source>
</evidence>
<organism evidence="7 8">
    <name type="scientific">Candidatus Sherwoodlollariibacterium unditelluris</name>
    <dbReference type="NCBI Taxonomy" id="1974757"/>
    <lineage>
        <taxon>Bacteria</taxon>
        <taxon>Pseudomonadati</taxon>
        <taxon>Candidatus Omnitrophota</taxon>
        <taxon>Candidatus Sherwoodlollariibacterium</taxon>
    </lineage>
</organism>
<dbReference type="SUPFAM" id="SSF102114">
    <property type="entry name" value="Radical SAM enzymes"/>
    <property type="match status" value="1"/>
</dbReference>
<keyword evidence="2" id="KW-0949">S-adenosyl-L-methionine</keyword>
<dbReference type="PANTHER" id="PTHR11228">
    <property type="entry name" value="RADICAL SAM DOMAIN PROTEIN"/>
    <property type="match status" value="1"/>
</dbReference>
<evidence type="ECO:0000256" key="2">
    <source>
        <dbReference type="ARBA" id="ARBA00022691"/>
    </source>
</evidence>
<dbReference type="PANTHER" id="PTHR11228:SF7">
    <property type="entry name" value="PQQA PEPTIDE CYCLASE"/>
    <property type="match status" value="1"/>
</dbReference>
<dbReference type="Proteomes" id="UP000231292">
    <property type="component" value="Unassembled WGS sequence"/>
</dbReference>
<accession>A0A2G9YI01</accession>
<keyword evidence="5" id="KW-0411">Iron-sulfur</keyword>
<sequence>MPDICFWNRCNNHCLMCTNPDDFWKEKDYNYDYLSQRLLLLRGKIKDITVTGGEPTIHPDFLRIIELLKRELPNIEITLLSNGRRFFYPLFAKKCLELNNMNIAIALHGYDAQTHDRITLVKGSFAQTVTGIKNLLKYKRKSQNLEIRIVITKLTSPYVHKILYFIRGNFPTVDRVVLMFMEIEGRADKDIKTIGTTYKEWNSYLPRIKSMIKDFREIRLYHFPLCTVEPSLWKYVWRTLSKDEILFPPQCKICWYRKYCLGVHKRYLKRIGDSEFSPPQRLIIKNSNDPHHPIVDVIN</sequence>
<dbReference type="CDD" id="cd01335">
    <property type="entry name" value="Radical_SAM"/>
    <property type="match status" value="1"/>
</dbReference>
<feature type="domain" description="Radical SAM core" evidence="6">
    <location>
        <begin position="1"/>
        <end position="209"/>
    </location>
</feature>
<dbReference type="InterPro" id="IPR013785">
    <property type="entry name" value="Aldolase_TIM"/>
</dbReference>
<dbReference type="SFLD" id="SFLDG01067">
    <property type="entry name" value="SPASM/twitch_domain_containing"/>
    <property type="match status" value="1"/>
</dbReference>
<dbReference type="InterPro" id="IPR050377">
    <property type="entry name" value="Radical_SAM_PqqE_MftC-like"/>
</dbReference>
<dbReference type="GO" id="GO:0051536">
    <property type="term" value="F:iron-sulfur cluster binding"/>
    <property type="evidence" value="ECO:0007669"/>
    <property type="project" value="UniProtKB-KW"/>
</dbReference>
<dbReference type="Pfam" id="PF04055">
    <property type="entry name" value="Radical_SAM"/>
    <property type="match status" value="1"/>
</dbReference>
<dbReference type="AlphaFoldDB" id="A0A2G9YI01"/>
<evidence type="ECO:0000256" key="5">
    <source>
        <dbReference type="ARBA" id="ARBA00023014"/>
    </source>
</evidence>
<keyword evidence="3" id="KW-0479">Metal-binding</keyword>
<proteinExistence type="predicted"/>
<evidence type="ECO:0000313" key="7">
    <source>
        <dbReference type="EMBL" id="PIP18824.1"/>
    </source>
</evidence>
<dbReference type="SFLD" id="SFLDG01103">
    <property type="entry name" value="Uncharacterised_Radical_SAM_Su"/>
    <property type="match status" value="1"/>
</dbReference>
<dbReference type="Gene3D" id="3.20.20.70">
    <property type="entry name" value="Aldolase class I"/>
    <property type="match status" value="1"/>
</dbReference>
<evidence type="ECO:0000256" key="4">
    <source>
        <dbReference type="ARBA" id="ARBA00023004"/>
    </source>
</evidence>
<evidence type="ECO:0000259" key="6">
    <source>
        <dbReference type="PROSITE" id="PS51918"/>
    </source>
</evidence>
<gene>
    <name evidence="7" type="ORF">COX41_06155</name>
</gene>
<dbReference type="GO" id="GO:0003824">
    <property type="term" value="F:catalytic activity"/>
    <property type="evidence" value="ECO:0007669"/>
    <property type="project" value="InterPro"/>
</dbReference>
<dbReference type="InterPro" id="IPR024032">
    <property type="entry name" value="rSAM_paired_HxsC"/>
</dbReference>
<comment type="cofactor">
    <cofactor evidence="1">
        <name>[4Fe-4S] cluster</name>
        <dbReference type="ChEBI" id="CHEBI:49883"/>
    </cofactor>
</comment>
<keyword evidence="4" id="KW-0408">Iron</keyword>
<name>A0A2G9YI01_9BACT</name>
<dbReference type="GO" id="GO:0046872">
    <property type="term" value="F:metal ion binding"/>
    <property type="evidence" value="ECO:0007669"/>
    <property type="project" value="UniProtKB-KW"/>
</dbReference>
<reference evidence="7 8" key="1">
    <citation type="submission" date="2017-09" db="EMBL/GenBank/DDBJ databases">
        <title>Depth-based differentiation of microbial function through sediment-hosted aquifers and enrichment of novel symbionts in the deep terrestrial subsurface.</title>
        <authorList>
            <person name="Probst A.J."/>
            <person name="Ladd B."/>
            <person name="Jarett J.K."/>
            <person name="Geller-Mcgrath D.E."/>
            <person name="Sieber C.M."/>
            <person name="Emerson J.B."/>
            <person name="Anantharaman K."/>
            <person name="Thomas B.C."/>
            <person name="Malmstrom R."/>
            <person name="Stieglmeier M."/>
            <person name="Klingl A."/>
            <person name="Woyke T."/>
            <person name="Ryan C.M."/>
            <person name="Banfield J.F."/>
        </authorList>
    </citation>
    <scope>NUCLEOTIDE SEQUENCE [LARGE SCALE GENOMIC DNA]</scope>
    <source>
        <strain evidence="7">CG23_combo_of_CG06-09_8_20_14_all_41_10</strain>
    </source>
</reference>
<dbReference type="PROSITE" id="PS51918">
    <property type="entry name" value="RADICAL_SAM"/>
    <property type="match status" value="1"/>
</dbReference>
<dbReference type="InterPro" id="IPR058240">
    <property type="entry name" value="rSAM_sf"/>
</dbReference>
<dbReference type="EMBL" id="PCRK01000158">
    <property type="protein sequence ID" value="PIP18824.1"/>
    <property type="molecule type" value="Genomic_DNA"/>
</dbReference>